<organism evidence="2 3">
    <name type="scientific">Exophiala oligosperma</name>
    <dbReference type="NCBI Taxonomy" id="215243"/>
    <lineage>
        <taxon>Eukaryota</taxon>
        <taxon>Fungi</taxon>
        <taxon>Dikarya</taxon>
        <taxon>Ascomycota</taxon>
        <taxon>Pezizomycotina</taxon>
        <taxon>Eurotiomycetes</taxon>
        <taxon>Chaetothyriomycetidae</taxon>
        <taxon>Chaetothyriales</taxon>
        <taxon>Herpotrichiellaceae</taxon>
        <taxon>Exophiala</taxon>
    </lineage>
</organism>
<evidence type="ECO:0000259" key="1">
    <source>
        <dbReference type="Pfam" id="PF00117"/>
    </source>
</evidence>
<gene>
    <name evidence="2" type="ORF">PV06_05561</name>
</gene>
<dbReference type="STRING" id="215243.A0A0D2BWW3"/>
<dbReference type="AlphaFoldDB" id="A0A0D2BWW3"/>
<dbReference type="PANTHER" id="PTHR42695:SF4">
    <property type="entry name" value="GLUTAMINE AMIDOTRANSFERASE DOMAIN-CONTAINING PROTEIN"/>
    <property type="match status" value="1"/>
</dbReference>
<dbReference type="VEuPathDB" id="FungiDB:PV06_05561"/>
<evidence type="ECO:0000313" key="3">
    <source>
        <dbReference type="Proteomes" id="UP000053342"/>
    </source>
</evidence>
<dbReference type="InterPro" id="IPR017926">
    <property type="entry name" value="GATASE"/>
</dbReference>
<dbReference type="RefSeq" id="XP_016262183.1">
    <property type="nucleotide sequence ID" value="XM_016406579.1"/>
</dbReference>
<dbReference type="GO" id="GO:0005634">
    <property type="term" value="C:nucleus"/>
    <property type="evidence" value="ECO:0007669"/>
    <property type="project" value="TreeGrafter"/>
</dbReference>
<dbReference type="HOGENOM" id="CLU_054974_0_2_1"/>
<dbReference type="Gene3D" id="3.40.50.880">
    <property type="match status" value="1"/>
</dbReference>
<dbReference type="SUPFAM" id="SSF52317">
    <property type="entry name" value="Class I glutamine amidotransferase-like"/>
    <property type="match status" value="1"/>
</dbReference>
<reference evidence="2 3" key="1">
    <citation type="submission" date="2015-01" db="EMBL/GenBank/DDBJ databases">
        <title>The Genome Sequence of Exophiala oligosperma CBS72588.</title>
        <authorList>
            <consortium name="The Broad Institute Genomics Platform"/>
            <person name="Cuomo C."/>
            <person name="de Hoog S."/>
            <person name="Gorbushina A."/>
            <person name="Stielow B."/>
            <person name="Teixiera M."/>
            <person name="Abouelleil A."/>
            <person name="Chapman S.B."/>
            <person name="Priest M."/>
            <person name="Young S.K."/>
            <person name="Wortman J."/>
            <person name="Nusbaum C."/>
            <person name="Birren B."/>
        </authorList>
    </citation>
    <scope>NUCLEOTIDE SEQUENCE [LARGE SCALE GENOMIC DNA]</scope>
    <source>
        <strain evidence="2 3">CBS 72588</strain>
    </source>
</reference>
<dbReference type="PANTHER" id="PTHR42695">
    <property type="entry name" value="GLUTAMINE AMIDOTRANSFERASE YLR126C-RELATED"/>
    <property type="match status" value="1"/>
</dbReference>
<feature type="domain" description="Glutamine amidotransferase" evidence="1">
    <location>
        <begin position="114"/>
        <end position="219"/>
    </location>
</feature>
<dbReference type="GeneID" id="27357635"/>
<evidence type="ECO:0000313" key="2">
    <source>
        <dbReference type="EMBL" id="KIW41967.1"/>
    </source>
</evidence>
<name>A0A0D2BWW3_9EURO</name>
<dbReference type="GO" id="GO:0005829">
    <property type="term" value="C:cytosol"/>
    <property type="evidence" value="ECO:0007669"/>
    <property type="project" value="TreeGrafter"/>
</dbReference>
<protein>
    <recommendedName>
        <fullName evidence="1">Glutamine amidotransferase domain-containing protein</fullName>
    </recommendedName>
</protein>
<dbReference type="OrthoDB" id="92161at2759"/>
<proteinExistence type="predicted"/>
<keyword evidence="3" id="KW-1185">Reference proteome</keyword>
<accession>A0A0D2BWW3</accession>
<dbReference type="EMBL" id="KN847336">
    <property type="protein sequence ID" value="KIW41967.1"/>
    <property type="molecule type" value="Genomic_DNA"/>
</dbReference>
<dbReference type="InterPro" id="IPR029062">
    <property type="entry name" value="Class_I_gatase-like"/>
</dbReference>
<dbReference type="InterPro" id="IPR044992">
    <property type="entry name" value="ChyE-like"/>
</dbReference>
<sequence length="278" mass="31589">MTNGTVRMFVLETDEPHPATKATRGSFGNILDELFNEAGSQHTPPLSVETDTHYVVEDPPKHRGHVPTADEIPGDTRAILITGSMYDAHGNDEWILKLLDLLRQLWRERPSLRFSGVCFGHQILCRMLGAHVRPHPDGNWELAHTELELTERGKKLFRTEQPTIQLHQMHQDQVTTVPSAETTDLLGPEDDKVHVWATTDHTRIQGLYLRDRLFTSQGHLGFDEDMVRRQVDMRVENGGIKDSRFAEARKETAELKHDGILVAGAILRFFHGEDRDIS</sequence>
<dbReference type="Proteomes" id="UP000053342">
    <property type="component" value="Unassembled WGS sequence"/>
</dbReference>
<dbReference type="Pfam" id="PF00117">
    <property type="entry name" value="GATase"/>
    <property type="match status" value="1"/>
</dbReference>